<reference evidence="2" key="1">
    <citation type="submission" date="2021-02" db="EMBL/GenBank/DDBJ databases">
        <authorList>
            <person name="Nowell W R."/>
        </authorList>
    </citation>
    <scope>NUCLEOTIDE SEQUENCE</scope>
</reference>
<sequence length="132" mass="15291">MSRDRLLHLTEYLDVVENSSQPNRNDSNFDRAFKVRHLLDIAKENFRTTGKEEKLSVDEQIMLFKGRSVMKQHMPKKPNRWGYKMFILTGGKSDARAEFCALNGRTFYVITNDSFKNLAKVLFDAGCSSYKS</sequence>
<dbReference type="Proteomes" id="UP000663845">
    <property type="component" value="Unassembled WGS sequence"/>
</dbReference>
<name>A0A815UD43_9BILA</name>
<dbReference type="Pfam" id="PF13843">
    <property type="entry name" value="DDE_Tnp_1_7"/>
    <property type="match status" value="1"/>
</dbReference>
<dbReference type="PANTHER" id="PTHR47272">
    <property type="entry name" value="DDE_TNP_1_7 DOMAIN-CONTAINING PROTEIN"/>
    <property type="match status" value="1"/>
</dbReference>
<evidence type="ECO:0000259" key="1">
    <source>
        <dbReference type="Pfam" id="PF13843"/>
    </source>
</evidence>
<comment type="caution">
    <text evidence="2">The sequence shown here is derived from an EMBL/GenBank/DDBJ whole genome shotgun (WGS) entry which is preliminary data.</text>
</comment>
<accession>A0A815UD43</accession>
<evidence type="ECO:0000313" key="2">
    <source>
        <dbReference type="EMBL" id="CAF1517879.1"/>
    </source>
</evidence>
<feature type="domain" description="PiggyBac transposable element-derived protein" evidence="1">
    <location>
        <begin position="1"/>
        <end position="89"/>
    </location>
</feature>
<dbReference type="InterPro" id="IPR029526">
    <property type="entry name" value="PGBD"/>
</dbReference>
<dbReference type="EMBL" id="CAJNOG010002804">
    <property type="protein sequence ID" value="CAF1517879.1"/>
    <property type="molecule type" value="Genomic_DNA"/>
</dbReference>
<dbReference type="AlphaFoldDB" id="A0A815UD43"/>
<proteinExistence type="predicted"/>
<evidence type="ECO:0000313" key="3">
    <source>
        <dbReference type="Proteomes" id="UP000663845"/>
    </source>
</evidence>
<dbReference type="PANTHER" id="PTHR47272:SF1">
    <property type="entry name" value="PIGGYBAC TRANSPOSABLE ELEMENT-DERIVED PROTEIN 3-LIKE"/>
    <property type="match status" value="1"/>
</dbReference>
<protein>
    <recommendedName>
        <fullName evidence="1">PiggyBac transposable element-derived protein domain-containing protein</fullName>
    </recommendedName>
</protein>
<organism evidence="2 3">
    <name type="scientific">Adineta steineri</name>
    <dbReference type="NCBI Taxonomy" id="433720"/>
    <lineage>
        <taxon>Eukaryota</taxon>
        <taxon>Metazoa</taxon>
        <taxon>Spiralia</taxon>
        <taxon>Gnathifera</taxon>
        <taxon>Rotifera</taxon>
        <taxon>Eurotatoria</taxon>
        <taxon>Bdelloidea</taxon>
        <taxon>Adinetida</taxon>
        <taxon>Adinetidae</taxon>
        <taxon>Adineta</taxon>
    </lineage>
</organism>
<gene>
    <name evidence="2" type="ORF">JYZ213_LOCUS44406</name>
</gene>